<sequence length="379" mass="41010">LEGTGLPNSDRIANVGMAGRGPGSDNLEEFWNAIMSKQDLCRELPKDRFDIDEFYCEKHNDTCTTTTRFGCFMDKPGNFDSRFFHVSPREALLVDPGHRQFLMSAYEALEVAAYSDGADGQTRAVDPKIIAAFYGQANDDWHMVSHYTLGCDAYTLQGAQRAFGAGQIAYHFGWEGPTYSLDSACASSASALHLACMSLLTKDIYMAVAGGANITNYSHSWTSLSKSGVLSDTGNCKTYQDDADGYCRADYVGSIVVKRLEDAVAQNDNILAVVAGSGRNHSGNSTSITASDAAVQERLFEKVLRNARISPQDISYVETHGTGTQIGDPAEMGAVTKSFKHRKGIEPLVVEGVKANIGHSEAATGMAELLKCLMMLQVC</sequence>
<dbReference type="GO" id="GO:0044550">
    <property type="term" value="P:secondary metabolite biosynthetic process"/>
    <property type="evidence" value="ECO:0007669"/>
    <property type="project" value="TreeGrafter"/>
</dbReference>
<evidence type="ECO:0000256" key="4">
    <source>
        <dbReference type="SAM" id="MobiDB-lite"/>
    </source>
</evidence>
<dbReference type="InterPro" id="IPR014030">
    <property type="entry name" value="Ketoacyl_synth_N"/>
</dbReference>
<dbReference type="PANTHER" id="PTHR43775:SF37">
    <property type="entry name" value="SI:DKEY-61P9.11"/>
    <property type="match status" value="1"/>
</dbReference>
<dbReference type="Proteomes" id="UP000696280">
    <property type="component" value="Unassembled WGS sequence"/>
</dbReference>
<evidence type="ECO:0000256" key="3">
    <source>
        <dbReference type="ARBA" id="ARBA00022679"/>
    </source>
</evidence>
<dbReference type="CDD" id="cd00833">
    <property type="entry name" value="PKS"/>
    <property type="match status" value="1"/>
</dbReference>
<comment type="caution">
    <text evidence="6">The sequence shown here is derived from an EMBL/GenBank/DDBJ whole genome shotgun (WGS) entry which is preliminary data.</text>
</comment>
<gene>
    <name evidence="6" type="ORF">HYFRA_00002997</name>
</gene>
<dbReference type="AlphaFoldDB" id="A0A9N9PQS7"/>
<dbReference type="GO" id="GO:0004312">
    <property type="term" value="F:fatty acid synthase activity"/>
    <property type="evidence" value="ECO:0007669"/>
    <property type="project" value="TreeGrafter"/>
</dbReference>
<dbReference type="EMBL" id="CAJVRL010000038">
    <property type="protein sequence ID" value="CAG8950782.1"/>
    <property type="molecule type" value="Genomic_DNA"/>
</dbReference>
<evidence type="ECO:0000313" key="7">
    <source>
        <dbReference type="Proteomes" id="UP000696280"/>
    </source>
</evidence>
<evidence type="ECO:0000256" key="1">
    <source>
        <dbReference type="ARBA" id="ARBA00022450"/>
    </source>
</evidence>
<evidence type="ECO:0000256" key="2">
    <source>
        <dbReference type="ARBA" id="ARBA00022553"/>
    </source>
</evidence>
<dbReference type="SMART" id="SM00825">
    <property type="entry name" value="PKS_KS"/>
    <property type="match status" value="1"/>
</dbReference>
<dbReference type="OrthoDB" id="329835at2759"/>
<dbReference type="InterPro" id="IPR018201">
    <property type="entry name" value="Ketoacyl_synth_AS"/>
</dbReference>
<dbReference type="InterPro" id="IPR050091">
    <property type="entry name" value="PKS_NRPS_Biosynth_Enz"/>
</dbReference>
<evidence type="ECO:0000313" key="6">
    <source>
        <dbReference type="EMBL" id="CAG8950782.1"/>
    </source>
</evidence>
<dbReference type="InterPro" id="IPR020841">
    <property type="entry name" value="PKS_Beta-ketoAc_synthase_dom"/>
</dbReference>
<protein>
    <recommendedName>
        <fullName evidence="5">Ketosynthase family 3 (KS3) domain-containing protein</fullName>
    </recommendedName>
</protein>
<dbReference type="SUPFAM" id="SSF53901">
    <property type="entry name" value="Thiolase-like"/>
    <property type="match status" value="1"/>
</dbReference>
<feature type="non-terminal residue" evidence="6">
    <location>
        <position position="1"/>
    </location>
</feature>
<reference evidence="6" key="1">
    <citation type="submission" date="2021-07" db="EMBL/GenBank/DDBJ databases">
        <authorList>
            <person name="Durling M."/>
        </authorList>
    </citation>
    <scope>NUCLEOTIDE SEQUENCE</scope>
</reference>
<organism evidence="6 7">
    <name type="scientific">Hymenoscyphus fraxineus</name>
    <dbReference type="NCBI Taxonomy" id="746836"/>
    <lineage>
        <taxon>Eukaryota</taxon>
        <taxon>Fungi</taxon>
        <taxon>Dikarya</taxon>
        <taxon>Ascomycota</taxon>
        <taxon>Pezizomycotina</taxon>
        <taxon>Leotiomycetes</taxon>
        <taxon>Helotiales</taxon>
        <taxon>Helotiaceae</taxon>
        <taxon>Hymenoscyphus</taxon>
    </lineage>
</organism>
<dbReference type="Gene3D" id="3.40.47.10">
    <property type="match status" value="1"/>
</dbReference>
<dbReference type="Pfam" id="PF00109">
    <property type="entry name" value="ketoacyl-synt"/>
    <property type="match status" value="1"/>
</dbReference>
<dbReference type="PROSITE" id="PS52004">
    <property type="entry name" value="KS3_2"/>
    <property type="match status" value="1"/>
</dbReference>
<dbReference type="PANTHER" id="PTHR43775">
    <property type="entry name" value="FATTY ACID SYNTHASE"/>
    <property type="match status" value="1"/>
</dbReference>
<keyword evidence="3" id="KW-0808">Transferase</keyword>
<name>A0A9N9PQS7_9HELO</name>
<keyword evidence="2" id="KW-0597">Phosphoprotein</keyword>
<proteinExistence type="predicted"/>
<evidence type="ECO:0000259" key="5">
    <source>
        <dbReference type="PROSITE" id="PS52004"/>
    </source>
</evidence>
<dbReference type="GO" id="GO:0004315">
    <property type="term" value="F:3-oxoacyl-[acyl-carrier-protein] synthase activity"/>
    <property type="evidence" value="ECO:0007669"/>
    <property type="project" value="InterPro"/>
</dbReference>
<dbReference type="InterPro" id="IPR014031">
    <property type="entry name" value="Ketoacyl_synth_C"/>
</dbReference>
<feature type="region of interest" description="Disordered" evidence="4">
    <location>
        <begin position="1"/>
        <end position="20"/>
    </location>
</feature>
<dbReference type="InterPro" id="IPR016039">
    <property type="entry name" value="Thiolase-like"/>
</dbReference>
<keyword evidence="7" id="KW-1185">Reference proteome</keyword>
<feature type="domain" description="Ketosynthase family 3 (KS3)" evidence="5">
    <location>
        <begin position="9"/>
        <end position="379"/>
    </location>
</feature>
<accession>A0A9N9PQS7</accession>
<keyword evidence="1" id="KW-0596">Phosphopantetheine</keyword>
<dbReference type="GO" id="GO:0006633">
    <property type="term" value="P:fatty acid biosynthetic process"/>
    <property type="evidence" value="ECO:0007669"/>
    <property type="project" value="InterPro"/>
</dbReference>
<dbReference type="PROSITE" id="PS00606">
    <property type="entry name" value="KS3_1"/>
    <property type="match status" value="1"/>
</dbReference>
<dbReference type="Pfam" id="PF02801">
    <property type="entry name" value="Ketoacyl-synt_C"/>
    <property type="match status" value="1"/>
</dbReference>